<dbReference type="Pfam" id="PF01323">
    <property type="entry name" value="DSBA"/>
    <property type="match status" value="1"/>
</dbReference>
<proteinExistence type="predicted"/>
<dbReference type="PROSITE" id="PS51352">
    <property type="entry name" value="THIOREDOXIN_2"/>
    <property type="match status" value="1"/>
</dbReference>
<dbReference type="InterPro" id="IPR013766">
    <property type="entry name" value="Thioredoxin_domain"/>
</dbReference>
<keyword evidence="1" id="KW-0732">Signal</keyword>
<evidence type="ECO:0000259" key="2">
    <source>
        <dbReference type="PROSITE" id="PS51352"/>
    </source>
</evidence>
<dbReference type="Proteomes" id="UP001364156">
    <property type="component" value="Chromosome"/>
</dbReference>
<keyword evidence="4" id="KW-1185">Reference proteome</keyword>
<dbReference type="Pfam" id="PF18312">
    <property type="entry name" value="ScsC_N"/>
    <property type="match status" value="1"/>
</dbReference>
<evidence type="ECO:0000313" key="3">
    <source>
        <dbReference type="EMBL" id="WWR45438.1"/>
    </source>
</evidence>
<dbReference type="EMBL" id="CP146069">
    <property type="protein sequence ID" value="WWR45438.1"/>
    <property type="molecule type" value="Genomic_DNA"/>
</dbReference>
<dbReference type="InterPro" id="IPR041205">
    <property type="entry name" value="ScsC_N"/>
</dbReference>
<dbReference type="SUPFAM" id="SSF52833">
    <property type="entry name" value="Thioredoxin-like"/>
    <property type="match status" value="1"/>
</dbReference>
<dbReference type="RefSeq" id="WP_338548381.1">
    <property type="nucleotide sequence ID" value="NZ_CP146069.1"/>
</dbReference>
<evidence type="ECO:0000256" key="1">
    <source>
        <dbReference type="SAM" id="SignalP"/>
    </source>
</evidence>
<feature type="domain" description="Thioredoxin" evidence="2">
    <location>
        <begin position="60"/>
        <end position="247"/>
    </location>
</feature>
<accession>A0ABZ2HIE8</accession>
<gene>
    <name evidence="3" type="ORF">RZ517_11570</name>
</gene>
<reference evidence="3 4" key="1">
    <citation type="submission" date="2023-10" db="EMBL/GenBank/DDBJ databases">
        <title>Roseovarius strain S88 nov., isolated from a marine algae.</title>
        <authorList>
            <person name="Lee M.W."/>
            <person name="Lee J.K."/>
            <person name="Kim J.M."/>
            <person name="Choi D.G."/>
            <person name="Baek J.H."/>
            <person name="Bayburt H."/>
            <person name="Jung J.J."/>
            <person name="Han D.M."/>
            <person name="Jeon C.O."/>
        </authorList>
    </citation>
    <scope>NUCLEOTIDE SEQUENCE [LARGE SCALE GENOMIC DNA]</scope>
    <source>
        <strain evidence="3 4">S88</strain>
    </source>
</reference>
<sequence length="248" mass="27415">MKNWLTTVVALTALALPAHSLDLDRMSDAEREAFRAEIREYLLENPEVIMEAVAVLEQREAAQQAEADMALVAANEDALFEDTHSLVGGNPDGDITLVEFIDYRCGFCRRAHPEIENLLETDGNIRLIVKEFPILGEDSVTASRFAIAVKQLVGDEEYKTVHDALIALPGEVSEPALRRLSDTFGLPTDDILAHMESDEVTEVIASNHALAQRLRISGTPTFVMQNQMLRGFVPADEMLTLAEALRAE</sequence>
<dbReference type="PANTHER" id="PTHR35272:SF3">
    <property type="entry name" value="THIOL:DISULFIDE INTERCHANGE PROTEIN DSBC"/>
    <property type="match status" value="1"/>
</dbReference>
<feature type="chain" id="PRO_5045545699" evidence="1">
    <location>
        <begin position="21"/>
        <end position="248"/>
    </location>
</feature>
<dbReference type="PANTHER" id="PTHR35272">
    <property type="entry name" value="THIOL:DISULFIDE INTERCHANGE PROTEIN DSBC-RELATED"/>
    <property type="match status" value="1"/>
</dbReference>
<dbReference type="InterPro" id="IPR001853">
    <property type="entry name" value="DSBA-like_thioredoxin_dom"/>
</dbReference>
<name>A0ABZ2HIE8_9RHOB</name>
<dbReference type="CDD" id="cd03023">
    <property type="entry name" value="DsbA_Com1_like"/>
    <property type="match status" value="1"/>
</dbReference>
<protein>
    <submittedName>
        <fullName evidence="3">DsbA family protein</fullName>
    </submittedName>
</protein>
<organism evidence="3 4">
    <name type="scientific">Roseovarius phycicola</name>
    <dbReference type="NCBI Taxonomy" id="3080976"/>
    <lineage>
        <taxon>Bacteria</taxon>
        <taxon>Pseudomonadati</taxon>
        <taxon>Pseudomonadota</taxon>
        <taxon>Alphaproteobacteria</taxon>
        <taxon>Rhodobacterales</taxon>
        <taxon>Roseobacteraceae</taxon>
        <taxon>Roseovarius</taxon>
    </lineage>
</organism>
<dbReference type="InterPro" id="IPR036249">
    <property type="entry name" value="Thioredoxin-like_sf"/>
</dbReference>
<feature type="signal peptide" evidence="1">
    <location>
        <begin position="1"/>
        <end position="20"/>
    </location>
</feature>
<dbReference type="Gene3D" id="3.40.30.10">
    <property type="entry name" value="Glutaredoxin"/>
    <property type="match status" value="1"/>
</dbReference>
<evidence type="ECO:0000313" key="4">
    <source>
        <dbReference type="Proteomes" id="UP001364156"/>
    </source>
</evidence>
<dbReference type="InterPro" id="IPR051470">
    <property type="entry name" value="Thiol:disulfide_interchange"/>
</dbReference>